<feature type="domain" description="Phosphofructokinase" evidence="16">
    <location>
        <begin position="3"/>
        <end position="286"/>
    </location>
</feature>
<feature type="binding site" evidence="15">
    <location>
        <position position="11"/>
    </location>
    <ligand>
        <name>ATP</name>
        <dbReference type="ChEBI" id="CHEBI:30616"/>
    </ligand>
</feature>
<dbReference type="InterPro" id="IPR015912">
    <property type="entry name" value="Phosphofructokinase_CS"/>
</dbReference>
<evidence type="ECO:0000313" key="18">
    <source>
        <dbReference type="Proteomes" id="UP001428290"/>
    </source>
</evidence>
<evidence type="ECO:0000256" key="14">
    <source>
        <dbReference type="ARBA" id="ARBA00048070"/>
    </source>
</evidence>
<evidence type="ECO:0000313" key="17">
    <source>
        <dbReference type="EMBL" id="GAA5530381.1"/>
    </source>
</evidence>
<feature type="binding site" description="in other chain" evidence="15">
    <location>
        <begin position="215"/>
        <end position="217"/>
    </location>
    <ligand>
        <name>ADP</name>
        <dbReference type="ChEBI" id="CHEBI:456216"/>
        <note>allosteric activator; ligand shared between dimeric partners</note>
    </ligand>
</feature>
<dbReference type="PANTHER" id="PTHR13697:SF4">
    <property type="entry name" value="ATP-DEPENDENT 6-PHOSPHOFRUCTOKINASE"/>
    <property type="match status" value="1"/>
</dbReference>
<proteinExistence type="inferred from homology"/>
<dbReference type="RefSeq" id="WP_012191626.1">
    <property type="nucleotide sequence ID" value="NZ_BAABRU010000018.1"/>
</dbReference>
<name>A0ABP9X7I6_9CHLR</name>
<evidence type="ECO:0000256" key="10">
    <source>
        <dbReference type="ARBA" id="ARBA00022777"/>
    </source>
</evidence>
<accession>A0ABP9X7I6</accession>
<evidence type="ECO:0000256" key="1">
    <source>
        <dbReference type="ARBA" id="ARBA00001946"/>
    </source>
</evidence>
<dbReference type="InterPro" id="IPR035966">
    <property type="entry name" value="PKF_sf"/>
</dbReference>
<comment type="catalytic activity">
    <reaction evidence="14 15">
        <text>beta-D-fructose 6-phosphate + ATP = beta-D-fructose 1,6-bisphosphate + ADP + H(+)</text>
        <dbReference type="Rhea" id="RHEA:16109"/>
        <dbReference type="ChEBI" id="CHEBI:15378"/>
        <dbReference type="ChEBI" id="CHEBI:30616"/>
        <dbReference type="ChEBI" id="CHEBI:32966"/>
        <dbReference type="ChEBI" id="CHEBI:57634"/>
        <dbReference type="ChEBI" id="CHEBI:456216"/>
        <dbReference type="EC" id="2.7.1.11"/>
    </reaction>
</comment>
<feature type="binding site" evidence="15">
    <location>
        <position position="163"/>
    </location>
    <ligand>
        <name>substrate</name>
        <note>ligand shared between dimeric partners</note>
    </ligand>
</feature>
<feature type="binding site" description="in other chain" evidence="15">
    <location>
        <begin position="260"/>
        <end position="263"/>
    </location>
    <ligand>
        <name>substrate</name>
        <note>ligand shared between dimeric partners</note>
    </ligand>
</feature>
<evidence type="ECO:0000256" key="4">
    <source>
        <dbReference type="ARBA" id="ARBA00004679"/>
    </source>
</evidence>
<dbReference type="PROSITE" id="PS00433">
    <property type="entry name" value="PHOSPHOFRUCTOKINASE"/>
    <property type="match status" value="1"/>
</dbReference>
<keyword evidence="13 15" id="KW-0324">Glycolysis</keyword>
<evidence type="ECO:0000256" key="5">
    <source>
        <dbReference type="ARBA" id="ARBA00022490"/>
    </source>
</evidence>
<comment type="activity regulation">
    <text evidence="15">Allosterically activated by ADP and other diphosphonucleosides, and allosterically inhibited by phosphoenolpyruvate.</text>
</comment>
<protein>
    <recommendedName>
        <fullName evidence="15">ATP-dependent 6-phosphofructokinase</fullName>
        <shortName evidence="15">ATP-PFK</shortName>
        <shortName evidence="15">Phosphofructokinase</shortName>
        <ecNumber evidence="15">2.7.1.11</ecNumber>
    </recommendedName>
    <alternativeName>
        <fullName evidence="15">Phosphohexokinase</fullName>
    </alternativeName>
</protein>
<keyword evidence="18" id="KW-1185">Reference proteome</keyword>
<dbReference type="InterPro" id="IPR012003">
    <property type="entry name" value="ATP_PFK_prok-type"/>
</dbReference>
<keyword evidence="12 15" id="KW-0460">Magnesium</keyword>
<feature type="binding site" evidence="15">
    <location>
        <begin position="21"/>
        <end position="25"/>
    </location>
    <ligand>
        <name>ADP</name>
        <dbReference type="ChEBI" id="CHEBI:456216"/>
        <note>allosteric activator; ligand shared between dimeric partners</note>
    </ligand>
</feature>
<evidence type="ECO:0000256" key="13">
    <source>
        <dbReference type="ARBA" id="ARBA00023152"/>
    </source>
</evidence>
<organism evidence="17 18">
    <name type="scientific">Herpetosiphon gulosus</name>
    <dbReference type="NCBI Taxonomy" id="1973496"/>
    <lineage>
        <taxon>Bacteria</taxon>
        <taxon>Bacillati</taxon>
        <taxon>Chloroflexota</taxon>
        <taxon>Chloroflexia</taxon>
        <taxon>Herpetosiphonales</taxon>
        <taxon>Herpetosiphonaceae</taxon>
        <taxon>Herpetosiphon</taxon>
    </lineage>
</organism>
<comment type="caution">
    <text evidence="17">The sequence shown here is derived from an EMBL/GenBank/DDBJ whole genome shotgun (WGS) entry which is preliminary data.</text>
</comment>
<sequence>MHRIAVLTSGGDSPGMNPAIRAVTRTALHAGCEVFGVYRGYAGLIQNDMRRLEYKDVGGIIQRGGTMLLTARSPEFMTPAGREKAMENLRWHGIEGLVVIGGDGSLRGAAALTAEHGLPTICLPGTIDNDMYGTDMSIGADTALNTVLEAIDKIKDTASSHQRAFIIETMGRHSGYLALMGGLAGGAEAILIPEIPDTTIEDVVEVIKRSFRKGKTNCVIVAAEGAHLNAQTIQDQINQIDAEESGFSFSFRTRATILGHIQRGGSPSAFDRTLATRLGSGAVEFLLSGKNGGLVGMQSRKLTVTPYDEVLANPKVLDAKLYELSKILDRY</sequence>
<dbReference type="InterPro" id="IPR012828">
    <property type="entry name" value="PFKA_ATP_prok"/>
</dbReference>
<dbReference type="NCBIfam" id="TIGR02482">
    <property type="entry name" value="PFKA_ATP"/>
    <property type="match status" value="1"/>
</dbReference>
<dbReference type="Gene3D" id="3.40.50.450">
    <property type="match status" value="1"/>
</dbReference>
<dbReference type="InterPro" id="IPR000023">
    <property type="entry name" value="Phosphofructokinase_dom"/>
</dbReference>
<keyword evidence="6 15" id="KW-0021">Allosteric enzyme</keyword>
<feature type="binding site" evidence="15">
    <location>
        <begin position="102"/>
        <end position="105"/>
    </location>
    <ligand>
        <name>ATP</name>
        <dbReference type="ChEBI" id="CHEBI:30616"/>
    </ligand>
</feature>
<dbReference type="PRINTS" id="PR00476">
    <property type="entry name" value="PHFRCTKINASE"/>
</dbReference>
<dbReference type="PANTHER" id="PTHR13697">
    <property type="entry name" value="PHOSPHOFRUCTOKINASE"/>
    <property type="match status" value="1"/>
</dbReference>
<comment type="subunit">
    <text evidence="15">Homotetramer.</text>
</comment>
<evidence type="ECO:0000256" key="12">
    <source>
        <dbReference type="ARBA" id="ARBA00022842"/>
    </source>
</evidence>
<gene>
    <name evidence="15 17" type="primary">pfkA</name>
    <name evidence="17" type="ORF">Hgul01_04200</name>
</gene>
<dbReference type="HAMAP" id="MF_00339">
    <property type="entry name" value="Phosphofructokinase_I_B1"/>
    <property type="match status" value="1"/>
</dbReference>
<evidence type="ECO:0000256" key="3">
    <source>
        <dbReference type="ARBA" id="ARBA00004496"/>
    </source>
</evidence>
<comment type="similarity">
    <text evidence="15">Belongs to the phosphofructokinase type A (PFKA) family. ATP-dependent PFK group I subfamily. Prokaryotic clade 'B1' sub-subfamily.</text>
</comment>
<feature type="binding site" evidence="15">
    <location>
        <position position="254"/>
    </location>
    <ligand>
        <name>substrate</name>
        <note>ligand shared between dimeric partners</note>
    </ligand>
</feature>
<feature type="binding site" description="in other chain" evidence="15">
    <location>
        <begin position="186"/>
        <end position="188"/>
    </location>
    <ligand>
        <name>ADP</name>
        <dbReference type="ChEBI" id="CHEBI:456216"/>
        <note>allosteric activator; ligand shared between dimeric partners</note>
    </ligand>
</feature>
<comment type="cofactor">
    <cofactor evidence="1 15">
        <name>Mg(2+)</name>
        <dbReference type="ChEBI" id="CHEBI:18420"/>
    </cofactor>
</comment>
<dbReference type="NCBIfam" id="NF002872">
    <property type="entry name" value="PRK03202.1"/>
    <property type="match status" value="1"/>
</dbReference>
<dbReference type="EMBL" id="BAABRU010000018">
    <property type="protein sequence ID" value="GAA5530381.1"/>
    <property type="molecule type" value="Genomic_DNA"/>
</dbReference>
<dbReference type="Pfam" id="PF00365">
    <property type="entry name" value="PFK"/>
    <property type="match status" value="1"/>
</dbReference>
<evidence type="ECO:0000256" key="7">
    <source>
        <dbReference type="ARBA" id="ARBA00022679"/>
    </source>
</evidence>
<keyword evidence="5 15" id="KW-0963">Cytoplasm</keyword>
<dbReference type="Gene3D" id="3.40.50.460">
    <property type="entry name" value="Phosphofructokinase domain"/>
    <property type="match status" value="1"/>
</dbReference>
<feature type="binding site" evidence="15">
    <location>
        <position position="103"/>
    </location>
    <ligand>
        <name>Mg(2+)</name>
        <dbReference type="ChEBI" id="CHEBI:18420"/>
        <note>catalytic</note>
    </ligand>
</feature>
<dbReference type="Proteomes" id="UP001428290">
    <property type="component" value="Unassembled WGS sequence"/>
</dbReference>
<keyword evidence="7 15" id="KW-0808">Transferase</keyword>
<evidence type="ECO:0000256" key="15">
    <source>
        <dbReference type="HAMAP-Rule" id="MF_00339"/>
    </source>
</evidence>
<feature type="binding site" description="in other chain" evidence="15">
    <location>
        <begin position="170"/>
        <end position="172"/>
    </location>
    <ligand>
        <name>substrate</name>
        <note>ligand shared between dimeric partners</note>
    </ligand>
</feature>
<dbReference type="PIRSF" id="PIRSF000532">
    <property type="entry name" value="ATP_PFK_prok"/>
    <property type="match status" value="1"/>
</dbReference>
<evidence type="ECO:0000256" key="8">
    <source>
        <dbReference type="ARBA" id="ARBA00022723"/>
    </source>
</evidence>
<dbReference type="SUPFAM" id="SSF53784">
    <property type="entry name" value="Phosphofructokinase"/>
    <property type="match status" value="1"/>
</dbReference>
<keyword evidence="8 15" id="KW-0479">Metal-binding</keyword>
<keyword evidence="10 15" id="KW-0418">Kinase</keyword>
<feature type="active site" description="Proton acceptor" evidence="15">
    <location>
        <position position="128"/>
    </location>
</feature>
<comment type="caution">
    <text evidence="15">Lacks conserved residue(s) required for the propagation of feature annotation.</text>
</comment>
<evidence type="ECO:0000256" key="2">
    <source>
        <dbReference type="ARBA" id="ARBA00002659"/>
    </source>
</evidence>
<feature type="binding site" description="in other chain" evidence="15">
    <location>
        <position position="213"/>
    </location>
    <ligand>
        <name>ADP</name>
        <dbReference type="ChEBI" id="CHEBI:456216"/>
        <note>allosteric activator; ligand shared between dimeric partners</note>
    </ligand>
</feature>
<evidence type="ECO:0000256" key="9">
    <source>
        <dbReference type="ARBA" id="ARBA00022741"/>
    </source>
</evidence>
<feature type="binding site" description="in other chain" evidence="15">
    <location>
        <position position="155"/>
    </location>
    <ligand>
        <name>ADP</name>
        <dbReference type="ChEBI" id="CHEBI:456216"/>
        <note>allosteric activator; ligand shared between dimeric partners</note>
    </ligand>
</feature>
<comment type="subcellular location">
    <subcellularLocation>
        <location evidence="3 15">Cytoplasm</location>
    </subcellularLocation>
</comment>
<evidence type="ECO:0000259" key="16">
    <source>
        <dbReference type="Pfam" id="PF00365"/>
    </source>
</evidence>
<comment type="function">
    <text evidence="2 15">Catalyzes the phosphorylation of D-fructose 6-phosphate to fructose 1,6-bisphosphate by ATP, the first committing step of glycolysis.</text>
</comment>
<keyword evidence="11 15" id="KW-0067">ATP-binding</keyword>
<dbReference type="EC" id="2.7.1.11" evidence="15"/>
<feature type="binding site" evidence="15">
    <location>
        <begin position="72"/>
        <end position="73"/>
    </location>
    <ligand>
        <name>ATP</name>
        <dbReference type="ChEBI" id="CHEBI:30616"/>
    </ligand>
</feature>
<keyword evidence="9 15" id="KW-0547">Nucleotide-binding</keyword>
<evidence type="ECO:0000256" key="11">
    <source>
        <dbReference type="ARBA" id="ARBA00022840"/>
    </source>
</evidence>
<reference evidence="17 18" key="1">
    <citation type="submission" date="2024-02" db="EMBL/GenBank/DDBJ databases">
        <title>Herpetosiphon gulosus NBRC 112829.</title>
        <authorList>
            <person name="Ichikawa N."/>
            <person name="Katano-Makiyama Y."/>
            <person name="Hidaka K."/>
        </authorList>
    </citation>
    <scope>NUCLEOTIDE SEQUENCE [LARGE SCALE GENOMIC DNA]</scope>
    <source>
        <strain evidence="17 18">NBRC 112829</strain>
    </source>
</reference>
<evidence type="ECO:0000256" key="6">
    <source>
        <dbReference type="ARBA" id="ARBA00022533"/>
    </source>
</evidence>
<dbReference type="InterPro" id="IPR022953">
    <property type="entry name" value="ATP_PFK"/>
</dbReference>
<feature type="binding site" description="in other chain" evidence="15">
    <location>
        <begin position="126"/>
        <end position="128"/>
    </location>
    <ligand>
        <name>substrate</name>
        <note>ligand shared between dimeric partners</note>
    </ligand>
</feature>
<comment type="pathway">
    <text evidence="4 15">Carbohydrate degradation; glycolysis; D-glyceraldehyde 3-phosphate and glycerone phosphate from D-glucose: step 3/4.</text>
</comment>
<feature type="binding site" description="in other chain" evidence="15">
    <location>
        <position position="224"/>
    </location>
    <ligand>
        <name>substrate</name>
        <note>ligand shared between dimeric partners</note>
    </ligand>
</feature>